<dbReference type="CDD" id="cd08638">
    <property type="entry name" value="DNA_pol_A_theta"/>
    <property type="match status" value="1"/>
</dbReference>
<accession>A0A8T0V3L4</accession>
<feature type="region of interest" description="Disordered" evidence="3">
    <location>
        <begin position="400"/>
        <end position="425"/>
    </location>
</feature>
<dbReference type="GO" id="GO:0003677">
    <property type="term" value="F:DNA binding"/>
    <property type="evidence" value="ECO:0007669"/>
    <property type="project" value="InterPro"/>
</dbReference>
<dbReference type="Gene3D" id="1.10.150.20">
    <property type="entry name" value="5' to 3' exonuclease, C-terminal subdomain"/>
    <property type="match status" value="1"/>
</dbReference>
<dbReference type="Proteomes" id="UP000823388">
    <property type="component" value="Chromosome 3K"/>
</dbReference>
<dbReference type="Gene3D" id="3.30.70.370">
    <property type="match status" value="1"/>
</dbReference>
<dbReference type="InterPro" id="IPR001650">
    <property type="entry name" value="Helicase_C-like"/>
</dbReference>
<dbReference type="OrthoDB" id="2320933at2759"/>
<dbReference type="Gene3D" id="3.30.420.10">
    <property type="entry name" value="Ribonuclease H-like superfamily/Ribonuclease H"/>
    <property type="match status" value="1"/>
</dbReference>
<name>A0A8T0V3L4_PANVG</name>
<dbReference type="PANTHER" id="PTHR10133:SF62">
    <property type="entry name" value="DNA POLYMERASE THETA"/>
    <property type="match status" value="1"/>
</dbReference>
<dbReference type="SUPFAM" id="SSF56672">
    <property type="entry name" value="DNA/RNA polymerases"/>
    <property type="match status" value="1"/>
</dbReference>
<dbReference type="Pfam" id="PF00476">
    <property type="entry name" value="DNA_pol_A"/>
    <property type="match status" value="1"/>
</dbReference>
<evidence type="ECO:0000256" key="3">
    <source>
        <dbReference type="SAM" id="MobiDB-lite"/>
    </source>
</evidence>
<dbReference type="Pfam" id="PF00271">
    <property type="entry name" value="Helicase_C"/>
    <property type="match status" value="1"/>
</dbReference>
<feature type="compositionally biased region" description="Low complexity" evidence="3">
    <location>
        <begin position="51"/>
        <end position="68"/>
    </location>
</feature>
<dbReference type="InterPro" id="IPR043502">
    <property type="entry name" value="DNA/RNA_pol_sf"/>
</dbReference>
<dbReference type="PROSITE" id="PS51192">
    <property type="entry name" value="HELICASE_ATP_BIND_1"/>
    <property type="match status" value="1"/>
</dbReference>
<dbReference type="InterPro" id="IPR048960">
    <property type="entry name" value="POLQ-like_helical"/>
</dbReference>
<dbReference type="Pfam" id="PF00270">
    <property type="entry name" value="DEAD"/>
    <property type="match status" value="1"/>
</dbReference>
<evidence type="ECO:0000256" key="2">
    <source>
        <dbReference type="ARBA" id="ARBA00022840"/>
    </source>
</evidence>
<dbReference type="SUPFAM" id="SSF52540">
    <property type="entry name" value="P-loop containing nucleoside triphosphate hydrolases"/>
    <property type="match status" value="1"/>
</dbReference>
<evidence type="ECO:0000313" key="7">
    <source>
        <dbReference type="Proteomes" id="UP000823388"/>
    </source>
</evidence>
<evidence type="ECO:0000313" key="6">
    <source>
        <dbReference type="EMBL" id="KAG2628825.1"/>
    </source>
</evidence>
<dbReference type="PROSITE" id="PS51194">
    <property type="entry name" value="HELICASE_CTER"/>
    <property type="match status" value="1"/>
</dbReference>
<dbReference type="SMART" id="SM00487">
    <property type="entry name" value="DEXDc"/>
    <property type="match status" value="1"/>
</dbReference>
<evidence type="ECO:0000256" key="1">
    <source>
        <dbReference type="ARBA" id="ARBA00022741"/>
    </source>
</evidence>
<dbReference type="FunFam" id="1.20.1060.10:FF:000003">
    <property type="entry name" value="Helicase and polymerase-containing protein TEBICHI"/>
    <property type="match status" value="1"/>
</dbReference>
<feature type="domain" description="Helicase ATP-binding" evidence="4">
    <location>
        <begin position="487"/>
        <end position="678"/>
    </location>
</feature>
<dbReference type="InterPro" id="IPR001098">
    <property type="entry name" value="DNA-dir_DNA_pol_A_palm_dom"/>
</dbReference>
<dbReference type="CDD" id="cd18795">
    <property type="entry name" value="SF2_C_Ski2"/>
    <property type="match status" value="1"/>
</dbReference>
<dbReference type="FunFam" id="1.10.3380.20:FF:000003">
    <property type="entry name" value="Helicase and polymerase-containing protein TEBICHI"/>
    <property type="match status" value="1"/>
</dbReference>
<dbReference type="GO" id="GO:0006302">
    <property type="term" value="P:double-strand break repair"/>
    <property type="evidence" value="ECO:0007669"/>
    <property type="project" value="TreeGrafter"/>
</dbReference>
<evidence type="ECO:0000259" key="4">
    <source>
        <dbReference type="PROSITE" id="PS51192"/>
    </source>
</evidence>
<dbReference type="FunFam" id="3.40.50.300:FF:000968">
    <property type="entry name" value="Helicase and polymerase-containing protein TEBICHI"/>
    <property type="match status" value="1"/>
</dbReference>
<feature type="compositionally biased region" description="Basic and acidic residues" evidence="3">
    <location>
        <begin position="404"/>
        <end position="414"/>
    </location>
</feature>
<gene>
    <name evidence="6" type="ORF">PVAP13_3KG416800</name>
</gene>
<dbReference type="GO" id="GO:0006261">
    <property type="term" value="P:DNA-templated DNA replication"/>
    <property type="evidence" value="ECO:0007669"/>
    <property type="project" value="InterPro"/>
</dbReference>
<dbReference type="Pfam" id="PF20470">
    <property type="entry name" value="HTH_61"/>
    <property type="match status" value="1"/>
</dbReference>
<reference evidence="6" key="1">
    <citation type="submission" date="2020-05" db="EMBL/GenBank/DDBJ databases">
        <title>WGS assembly of Panicum virgatum.</title>
        <authorList>
            <person name="Lovell J.T."/>
            <person name="Jenkins J."/>
            <person name="Shu S."/>
            <person name="Juenger T.E."/>
            <person name="Schmutz J."/>
        </authorList>
    </citation>
    <scope>NUCLEOTIDE SEQUENCE</scope>
    <source>
        <strain evidence="6">AP13</strain>
    </source>
</reference>
<dbReference type="InterPro" id="IPR011545">
    <property type="entry name" value="DEAD/DEAH_box_helicase_dom"/>
</dbReference>
<dbReference type="InterPro" id="IPR002298">
    <property type="entry name" value="DNA_polymerase_A"/>
</dbReference>
<keyword evidence="2" id="KW-0067">ATP-binding</keyword>
<keyword evidence="1" id="KW-0547">Nucleotide-binding</keyword>
<dbReference type="InterPro" id="IPR027417">
    <property type="entry name" value="P-loop_NTPase"/>
</dbReference>
<dbReference type="GO" id="GO:0003887">
    <property type="term" value="F:DNA-directed DNA polymerase activity"/>
    <property type="evidence" value="ECO:0007669"/>
    <property type="project" value="InterPro"/>
</dbReference>
<dbReference type="GO" id="GO:0005524">
    <property type="term" value="F:ATP binding"/>
    <property type="evidence" value="ECO:0007669"/>
    <property type="project" value="UniProtKB-KW"/>
</dbReference>
<dbReference type="FunFam" id="3.40.50.300:FF:001000">
    <property type="entry name" value="Helicase and polymerase-containing protein TEBICHI"/>
    <property type="match status" value="1"/>
</dbReference>
<proteinExistence type="predicted"/>
<dbReference type="CDD" id="cd18026">
    <property type="entry name" value="DEXHc_POLQ-like"/>
    <property type="match status" value="1"/>
</dbReference>
<dbReference type="SUPFAM" id="SSF158702">
    <property type="entry name" value="Sec63 N-terminal domain-like"/>
    <property type="match status" value="1"/>
</dbReference>
<evidence type="ECO:0000259" key="5">
    <source>
        <dbReference type="PROSITE" id="PS51194"/>
    </source>
</evidence>
<keyword evidence="7" id="KW-1185">Reference proteome</keyword>
<sequence length="2064" mass="226755">MASGSSHSQIDQFYQAKKQRPSSRKDDAPRPGPQHGSPGGAKGSLEGYLVRSPSTRATVAASAAPAGSPRGGDAGARRSLTTAMDVDVASSAPVPAVDGDDLELRRFTTDFLSHCCSAILPSRADSEYREQLEKKQKRSASQSILVPCDNASAKKQCIAHCSGLEALKESDDSVAFKKQCINHHGGSEAVEQESVEGVKVSCVGFSALQRCSFTPNTTQKKVGFSLAPGDAPKSVSRNSLTSPGEEFWNAAIEFAEGISAQADKVRGKPGFDTAEDKSSCAVAVCSKTLPRSGNDERDCLNTVGSNDTHQMEKLSNKVEFLAANSQHINSSPLPVKHLDFFHEDDIQVSGLKCEEKGRNEADNVQTNHVVNAMKTSALDLHADSAAMIRCHGVFKSATEGNVHSTREGDKDSHQNKPLAAYSNGCLPKKDTKSKFVSQEVEASTPTSSVPLKGHSKLSSWLPPEICSVYMKKGISELYPWQVECLLVEGVLEKRNLVYCASTSAGKSFVAEVLMLRRILSSGNMAILVLPYVSICAEKAQHLEQLLEPLGRHVRSFYGNQGGGSLPKDTAVAVCTIEKANSLVNKLLEDGRLSELGVIVIDELHMVGDQHRGYLLELMLTKLRYAAGEGNSESSSGETSGSSSGKMATHGLQIIGMSATMPNVAAVADWLQAALYQTDFRPVPLEEFIKVGNQIFDKDMNVVRVLPKVADLGGKDPDHIVEMCNEVVLQGHSVLLFCSSRKGCESTARHVAKFLKVTSVGPSDVSSEFSDAASAIEALRRCPSGLDPVLEETLPFGVAYHHAGLMVEEREIVESCYRKGLVRVLTATSTLAAGVNLPARRVIFRQPKIGRDFIDGTRYRQMAGRAGRTGIDTKGESILVCRPEEVKRITGIIRSNCPPLESCLSEDKNGMTHAIMEVVAGGIVQTANDIHRYVRCTLLNSTKPFDDVVKSAQDSLRWLCHKRFLEWNNETKIYSSTPLGRAAFGSSLNPEESLVVLDDLSRAREGFVLASDLHLVYLVTPINVDLEPDWELYYERFMQLSSLEQSVGNRVGVIEPFLMHMAHGAAMPVRGRPQRNTGLRNKSPAQAGGNSLINEQTLRVSRRFYVALMLSRLAQEIPVADVCEAFKVARGMVQALQENAGRFASMVSAFCQRLGWNDLEGLVAKFQNRVSFGVRAEIAELTSIPFVKGSRARALYKSGLRTPVAIAEASIPEIAKALFESYTWSGQDDSGLRRMQFGIAKKIKNGARKIVLEEAEAARVAAFSAFKSLGVEVPQFTPSLPAIEDSPTQDMIVPPCGDQIKSNKLAFETDAVDDKNNSSICGASRTTYSLRVEHPGSSIQIKENLGIANSAKITTQEAASPSSTEIVAGSSSTNVADKGPVNAYNFPGGFECFLDQWSAVSEFSFDVHFIKKSVKPSSTLFEVFGLAVCWENSPIYYCNFPKDLVTTGINDSSEMWGHFQRRWRKIADIMQCKSVKKMTWNLKIQIQALKSAYISCQRLARFHLDHKMLDNIEVLDNSYVLLSPISVYNGLDLCLVAWVLWPDEESRTVPNLEKLVKRRLHSEAAAAANRDGRWRNQMHKAAHNGCCRRAAQTRALYAVLKKLLVSQNLNDLVDTIEGPLVNVLADMELWGIGADIDACLQARHIIIKKLKELEKEAYRLAGKSFSLNATADIADILYTHLKLPVPKGCERGKLHPSTDKQSLDHLRDLHPIVPVIKEHRTLAKLLNGTLGSICSRAQLCTRSQRYIIHGNWLQTSTATGRLSMEEPNLQCVEHLVEFNTGKSDKDYSIVSEVDRHQINAREFFIPTQENWLLVTADYSQIELRLMAHFSKDPTLIELLSKPDGDVFTMIASRWVGKEEALISSKERETTKRFIYGILYGMGANSLAEQLECSTEEAAQKIQSFKRFFPGVSSWLHEAVASCRQKGYVETLMGRRRFLTKIMAGNSKEKAKAQRQAVNSICQGSAADIIKVAMIRVHSVITNRTSEVDSTDEVTRIFSEIGGKCHLILQVHDELVLEVDPCMVQQAGRLLQICMEEAASLLVPLRAKVKVGKTWGSLEPFYPEPC</sequence>
<dbReference type="SMART" id="SM00490">
    <property type="entry name" value="HELICc"/>
    <property type="match status" value="1"/>
</dbReference>
<dbReference type="Pfam" id="PF21099">
    <property type="entry name" value="POLQ_helical"/>
    <property type="match status" value="1"/>
</dbReference>
<evidence type="ECO:0008006" key="8">
    <source>
        <dbReference type="Google" id="ProtNLM"/>
    </source>
</evidence>
<feature type="compositionally biased region" description="Polar residues" evidence="3">
    <location>
        <begin position="1"/>
        <end position="12"/>
    </location>
</feature>
<dbReference type="Gene3D" id="3.40.50.300">
    <property type="entry name" value="P-loop containing nucleotide triphosphate hydrolases"/>
    <property type="match status" value="2"/>
</dbReference>
<dbReference type="SMART" id="SM00482">
    <property type="entry name" value="POLAc"/>
    <property type="match status" value="1"/>
</dbReference>
<dbReference type="InterPro" id="IPR036397">
    <property type="entry name" value="RNaseH_sf"/>
</dbReference>
<dbReference type="Gene3D" id="1.20.1060.10">
    <property type="entry name" value="Taq DNA Polymerase, Chain T, domain 4"/>
    <property type="match status" value="1"/>
</dbReference>
<dbReference type="PRINTS" id="PR00868">
    <property type="entry name" value="DNAPOLI"/>
</dbReference>
<dbReference type="Gene3D" id="1.10.3380.20">
    <property type="match status" value="1"/>
</dbReference>
<organism evidence="6 7">
    <name type="scientific">Panicum virgatum</name>
    <name type="common">Blackwell switchgrass</name>
    <dbReference type="NCBI Taxonomy" id="38727"/>
    <lineage>
        <taxon>Eukaryota</taxon>
        <taxon>Viridiplantae</taxon>
        <taxon>Streptophyta</taxon>
        <taxon>Embryophyta</taxon>
        <taxon>Tracheophyta</taxon>
        <taxon>Spermatophyta</taxon>
        <taxon>Magnoliopsida</taxon>
        <taxon>Liliopsida</taxon>
        <taxon>Poales</taxon>
        <taxon>Poaceae</taxon>
        <taxon>PACMAD clade</taxon>
        <taxon>Panicoideae</taxon>
        <taxon>Panicodae</taxon>
        <taxon>Paniceae</taxon>
        <taxon>Panicinae</taxon>
        <taxon>Panicum</taxon>
        <taxon>Panicum sect. Hiantes</taxon>
    </lineage>
</organism>
<dbReference type="InterPro" id="IPR046931">
    <property type="entry name" value="HTH_61"/>
</dbReference>
<feature type="domain" description="Helicase C-terminal" evidence="5">
    <location>
        <begin position="715"/>
        <end position="915"/>
    </location>
</feature>
<dbReference type="EMBL" id="CM029041">
    <property type="protein sequence ID" value="KAG2628825.1"/>
    <property type="molecule type" value="Genomic_DNA"/>
</dbReference>
<dbReference type="PANTHER" id="PTHR10133">
    <property type="entry name" value="DNA POLYMERASE I"/>
    <property type="match status" value="1"/>
</dbReference>
<protein>
    <recommendedName>
        <fullName evidence="8">Helicase and polymerase-containing protein TEBICHI</fullName>
    </recommendedName>
</protein>
<dbReference type="InterPro" id="IPR014001">
    <property type="entry name" value="Helicase_ATP-bd"/>
</dbReference>
<dbReference type="FunFam" id="1.10.150.20:FF:000002">
    <property type="entry name" value="DNA polymerase I"/>
    <property type="match status" value="1"/>
</dbReference>
<comment type="caution">
    <text evidence="6">The sequence shown here is derived from an EMBL/GenBank/DDBJ whole genome shotgun (WGS) entry which is preliminary data.</text>
</comment>
<feature type="region of interest" description="Disordered" evidence="3">
    <location>
        <begin position="1"/>
        <end position="76"/>
    </location>
</feature>